<keyword evidence="2" id="KW-1185">Reference proteome</keyword>
<dbReference type="AlphaFoldDB" id="A0A1N7F2F5"/>
<gene>
    <name evidence="1" type="ORF">SAMN05421858_4744</name>
</gene>
<evidence type="ECO:0000313" key="2">
    <source>
        <dbReference type="Proteomes" id="UP000186914"/>
    </source>
</evidence>
<dbReference type="EMBL" id="FTNO01000007">
    <property type="protein sequence ID" value="SIR94530.1"/>
    <property type="molecule type" value="Genomic_DNA"/>
</dbReference>
<accession>A0A1N7F2F5</accession>
<protein>
    <submittedName>
        <fullName evidence="1">Uncharacterized protein</fullName>
    </submittedName>
</protein>
<reference evidence="2" key="1">
    <citation type="submission" date="2017-01" db="EMBL/GenBank/DDBJ databases">
        <authorList>
            <person name="Varghese N."/>
            <person name="Submissions S."/>
        </authorList>
    </citation>
    <scope>NUCLEOTIDE SEQUENCE [LARGE SCALE GENOMIC DNA]</scope>
    <source>
        <strain evidence="2">CGMCC 1.7737</strain>
    </source>
</reference>
<organism evidence="1 2">
    <name type="scientific">Haladaptatus litoreus</name>
    <dbReference type="NCBI Taxonomy" id="553468"/>
    <lineage>
        <taxon>Archaea</taxon>
        <taxon>Methanobacteriati</taxon>
        <taxon>Methanobacteriota</taxon>
        <taxon>Stenosarchaea group</taxon>
        <taxon>Halobacteria</taxon>
        <taxon>Halobacteriales</taxon>
        <taxon>Haladaptataceae</taxon>
        <taxon>Haladaptatus</taxon>
    </lineage>
</organism>
<proteinExistence type="predicted"/>
<dbReference type="Proteomes" id="UP000186914">
    <property type="component" value="Unassembled WGS sequence"/>
</dbReference>
<name>A0A1N7F2F5_9EURY</name>
<evidence type="ECO:0000313" key="1">
    <source>
        <dbReference type="EMBL" id="SIR94530.1"/>
    </source>
</evidence>
<sequence>MRLYRLIETFEILEVVYCDVLTVRNGLYHSALNVSFTEGDNLFFEFLIRNVLAD</sequence>